<dbReference type="PANTHER" id="PTHR30055:SF238">
    <property type="entry name" value="MYCOFACTOCIN BIOSYNTHESIS TRANSCRIPTIONAL REGULATOR MFTR-RELATED"/>
    <property type="match status" value="1"/>
</dbReference>
<dbReference type="InterPro" id="IPR041347">
    <property type="entry name" value="MftR_C"/>
</dbReference>
<reference evidence="6 7" key="1">
    <citation type="submission" date="2023-07" db="EMBL/GenBank/DDBJ databases">
        <title>Sequencing the genomes of 1000 actinobacteria strains.</title>
        <authorList>
            <person name="Klenk H.-P."/>
        </authorList>
    </citation>
    <scope>NUCLEOTIDE SEQUENCE [LARGE SCALE GENOMIC DNA]</scope>
    <source>
        <strain evidence="6 7">GD13</strain>
    </source>
</reference>
<comment type="caution">
    <text evidence="6">The sequence shown here is derived from an EMBL/GenBank/DDBJ whole genome shotgun (WGS) entry which is preliminary data.</text>
</comment>
<organism evidence="6 7">
    <name type="scientific">Nocardioides massiliensis</name>
    <dbReference type="NCBI Taxonomy" id="1325935"/>
    <lineage>
        <taxon>Bacteria</taxon>
        <taxon>Bacillati</taxon>
        <taxon>Actinomycetota</taxon>
        <taxon>Actinomycetes</taxon>
        <taxon>Propionibacteriales</taxon>
        <taxon>Nocardioidaceae</taxon>
        <taxon>Nocardioides</taxon>
    </lineage>
</organism>
<evidence type="ECO:0000313" key="6">
    <source>
        <dbReference type="EMBL" id="MDP9824010.1"/>
    </source>
</evidence>
<dbReference type="Pfam" id="PF17754">
    <property type="entry name" value="TetR_C_14"/>
    <property type="match status" value="1"/>
</dbReference>
<evidence type="ECO:0000256" key="1">
    <source>
        <dbReference type="ARBA" id="ARBA00023015"/>
    </source>
</evidence>
<dbReference type="PRINTS" id="PR00455">
    <property type="entry name" value="HTHTETR"/>
</dbReference>
<name>A0ABT9NVH8_9ACTN</name>
<keyword evidence="7" id="KW-1185">Reference proteome</keyword>
<dbReference type="Gene3D" id="1.10.10.60">
    <property type="entry name" value="Homeodomain-like"/>
    <property type="match status" value="1"/>
</dbReference>
<evidence type="ECO:0000256" key="3">
    <source>
        <dbReference type="ARBA" id="ARBA00023163"/>
    </source>
</evidence>
<evidence type="ECO:0000256" key="2">
    <source>
        <dbReference type="ARBA" id="ARBA00023125"/>
    </source>
</evidence>
<evidence type="ECO:0000313" key="7">
    <source>
        <dbReference type="Proteomes" id="UP001240447"/>
    </source>
</evidence>
<sequence length="208" mass="22657">MADPKPTLRERQRQATRAQVQEAALELFAEHGYESVTMEQIASAAGVSLSTLFRHSPSKEHLLVGAAQLDTHHVVRHLRERPDDEAPFDALAHAILGRTAEFAGAGRVVQTWRRAIAKAPDQLQRVSVLSAAERRELTELIAGRMGLDPARDLTPGVYVAVAAAASEQAFEHWLTTDDSLTLHELCRQALLVTGLCSDGALDEGDPDL</sequence>
<dbReference type="InterPro" id="IPR009057">
    <property type="entry name" value="Homeodomain-like_sf"/>
</dbReference>
<dbReference type="InterPro" id="IPR001647">
    <property type="entry name" value="HTH_TetR"/>
</dbReference>
<accession>A0ABT9NVH8</accession>
<keyword evidence="2 4" id="KW-0238">DNA-binding</keyword>
<dbReference type="EMBL" id="JAUSQM010000001">
    <property type="protein sequence ID" value="MDP9824010.1"/>
    <property type="molecule type" value="Genomic_DNA"/>
</dbReference>
<feature type="domain" description="HTH tetR-type" evidence="5">
    <location>
        <begin position="14"/>
        <end position="74"/>
    </location>
</feature>
<dbReference type="InterPro" id="IPR050109">
    <property type="entry name" value="HTH-type_TetR-like_transc_reg"/>
</dbReference>
<keyword evidence="3" id="KW-0804">Transcription</keyword>
<dbReference type="SUPFAM" id="SSF46689">
    <property type="entry name" value="Homeodomain-like"/>
    <property type="match status" value="1"/>
</dbReference>
<proteinExistence type="predicted"/>
<evidence type="ECO:0000256" key="4">
    <source>
        <dbReference type="PROSITE-ProRule" id="PRU00335"/>
    </source>
</evidence>
<dbReference type="Pfam" id="PF00440">
    <property type="entry name" value="TetR_N"/>
    <property type="match status" value="1"/>
</dbReference>
<dbReference type="PROSITE" id="PS50977">
    <property type="entry name" value="HTH_TETR_2"/>
    <property type="match status" value="1"/>
</dbReference>
<dbReference type="Gene3D" id="1.10.357.10">
    <property type="entry name" value="Tetracycline Repressor, domain 2"/>
    <property type="match status" value="1"/>
</dbReference>
<dbReference type="Proteomes" id="UP001240447">
    <property type="component" value="Unassembled WGS sequence"/>
</dbReference>
<dbReference type="PANTHER" id="PTHR30055">
    <property type="entry name" value="HTH-TYPE TRANSCRIPTIONAL REGULATOR RUTR"/>
    <property type="match status" value="1"/>
</dbReference>
<dbReference type="RefSeq" id="WP_068117872.1">
    <property type="nucleotide sequence ID" value="NZ_CCXJ01000110.1"/>
</dbReference>
<evidence type="ECO:0000259" key="5">
    <source>
        <dbReference type="PROSITE" id="PS50977"/>
    </source>
</evidence>
<gene>
    <name evidence="6" type="ORF">J2S59_003819</name>
</gene>
<feature type="DNA-binding region" description="H-T-H motif" evidence="4">
    <location>
        <begin position="37"/>
        <end position="56"/>
    </location>
</feature>
<protein>
    <submittedName>
        <fullName evidence="6">AcrR family transcriptional regulator</fullName>
    </submittedName>
</protein>
<keyword evidence="1" id="KW-0805">Transcription regulation</keyword>